<dbReference type="SUPFAM" id="SSF49764">
    <property type="entry name" value="HSP20-like chaperones"/>
    <property type="match status" value="1"/>
</dbReference>
<dbReference type="GO" id="GO:0051087">
    <property type="term" value="F:protein-folding chaperone binding"/>
    <property type="evidence" value="ECO:0007669"/>
    <property type="project" value="TreeGrafter"/>
</dbReference>
<evidence type="ECO:0000313" key="5">
    <source>
        <dbReference type="EMBL" id="SBS97021.1"/>
    </source>
</evidence>
<dbReference type="PANTHER" id="PTHR22932:SF1">
    <property type="entry name" value="CO-CHAPERONE PROTEIN DAF-41"/>
    <property type="match status" value="1"/>
</dbReference>
<dbReference type="Gene3D" id="2.60.40.790">
    <property type="match status" value="1"/>
</dbReference>
<evidence type="ECO:0000313" key="7">
    <source>
        <dbReference type="Proteomes" id="UP000078560"/>
    </source>
</evidence>
<feature type="compositionally biased region" description="Acidic residues" evidence="2">
    <location>
        <begin position="205"/>
        <end position="232"/>
    </location>
</feature>
<dbReference type="Proteomes" id="UP000078546">
    <property type="component" value="Unassembled WGS sequence"/>
</dbReference>
<dbReference type="EMBL" id="FLQV01000648">
    <property type="protein sequence ID" value="SBS97021.1"/>
    <property type="molecule type" value="Genomic_DNA"/>
</dbReference>
<dbReference type="PANTHER" id="PTHR22932">
    <property type="entry name" value="TELOMERASE-BINDING PROTEIN P23 HSP90 CO-CHAPERONE"/>
    <property type="match status" value="1"/>
</dbReference>
<evidence type="ECO:0000256" key="2">
    <source>
        <dbReference type="SAM" id="MobiDB-lite"/>
    </source>
</evidence>
<proteinExistence type="inferred from homology"/>
<evidence type="ECO:0000313" key="6">
    <source>
        <dbReference type="Proteomes" id="UP000078546"/>
    </source>
</evidence>
<evidence type="ECO:0000313" key="4">
    <source>
        <dbReference type="EMBL" id="SBS86609.1"/>
    </source>
</evidence>
<organism evidence="4 7">
    <name type="scientific">Plasmodium ovale curtisi</name>
    <dbReference type="NCBI Taxonomy" id="864141"/>
    <lineage>
        <taxon>Eukaryota</taxon>
        <taxon>Sar</taxon>
        <taxon>Alveolata</taxon>
        <taxon>Apicomplexa</taxon>
        <taxon>Aconoidasida</taxon>
        <taxon>Haemosporida</taxon>
        <taxon>Plasmodiidae</taxon>
        <taxon>Plasmodium</taxon>
        <taxon>Plasmodium (Plasmodium)</taxon>
    </lineage>
</organism>
<dbReference type="GO" id="GO:0051131">
    <property type="term" value="P:chaperone-mediated protein complex assembly"/>
    <property type="evidence" value="ECO:0007669"/>
    <property type="project" value="TreeGrafter"/>
</dbReference>
<comment type="similarity">
    <text evidence="1">Belongs to the p23/wos2 family.</text>
</comment>
<dbReference type="Proteomes" id="UP000078560">
    <property type="component" value="Unassembled WGS sequence"/>
</dbReference>
<evidence type="ECO:0000259" key="3">
    <source>
        <dbReference type="PROSITE" id="PS51203"/>
    </source>
</evidence>
<feature type="domain" description="CS" evidence="3">
    <location>
        <begin position="6"/>
        <end position="91"/>
    </location>
</feature>
<name>A0A1A8W149_PLAOA</name>
<dbReference type="PROSITE" id="PS51203">
    <property type="entry name" value="CS"/>
    <property type="match status" value="1"/>
</dbReference>
<dbReference type="Pfam" id="PF04969">
    <property type="entry name" value="CS"/>
    <property type="match status" value="1"/>
</dbReference>
<dbReference type="AlphaFoldDB" id="A0A1A8W149"/>
<sequence>MCNVHTLFPIVLWAQKKECLYLTIELQDAENLKIDLKEDKLYFYGTKDKNEYEFTLNFSKPINVEESKYSTKRNIKFKIIKKEKERWKTINNDGKKHWIKCDWNSWVDTDEENKTTEYDDMAMNSFGGMGGMPDMSQFGNMPGMGGMGGMPGMPGMGGLGGMGGMPGMGDLDFSKLGNMGGDDMANFSGLGGMDQFKNMPNMDNMNDDDSSSYGDDTSDDDEDDDEDDDDDIESKNETDKIHECNDSKCNVDKDGIHDEDAKIQDPIVEVQEPVA</sequence>
<dbReference type="GO" id="GO:0051879">
    <property type="term" value="F:Hsp90 protein binding"/>
    <property type="evidence" value="ECO:0007669"/>
    <property type="project" value="InterPro"/>
</dbReference>
<dbReference type="EMBL" id="FLQU01000507">
    <property type="protein sequence ID" value="SBS86609.1"/>
    <property type="molecule type" value="Genomic_DNA"/>
</dbReference>
<dbReference type="GO" id="GO:0006457">
    <property type="term" value="P:protein folding"/>
    <property type="evidence" value="ECO:0007669"/>
    <property type="project" value="TreeGrafter"/>
</dbReference>
<gene>
    <name evidence="5" type="ORF">POVCU1_035200</name>
    <name evidence="4" type="ORF">POVCU2_0038170</name>
</gene>
<dbReference type="CDD" id="cd06465">
    <property type="entry name" value="p23_hB-ind1_like"/>
    <property type="match status" value="1"/>
</dbReference>
<reference evidence="4" key="2">
    <citation type="submission" date="2016-05" db="EMBL/GenBank/DDBJ databases">
        <authorList>
            <person name="Lavstsen T."/>
            <person name="Jespersen J.S."/>
        </authorList>
    </citation>
    <scope>NUCLEOTIDE SEQUENCE [LARGE SCALE GENOMIC DNA]</scope>
</reference>
<feature type="region of interest" description="Disordered" evidence="2">
    <location>
        <begin position="191"/>
        <end position="275"/>
    </location>
</feature>
<feature type="compositionally biased region" description="Basic and acidic residues" evidence="2">
    <location>
        <begin position="233"/>
        <end position="263"/>
    </location>
</feature>
<dbReference type="InterPro" id="IPR008978">
    <property type="entry name" value="HSP20-like_chaperone"/>
</dbReference>
<dbReference type="InterPro" id="IPR007052">
    <property type="entry name" value="CS_dom"/>
</dbReference>
<dbReference type="InterPro" id="IPR045250">
    <property type="entry name" value="p23-like"/>
</dbReference>
<dbReference type="GO" id="GO:0005829">
    <property type="term" value="C:cytosol"/>
    <property type="evidence" value="ECO:0007669"/>
    <property type="project" value="TreeGrafter"/>
</dbReference>
<reference evidence="6 7" key="1">
    <citation type="submission" date="2016-05" db="EMBL/GenBank/DDBJ databases">
        <authorList>
            <person name="Naeem Raeece"/>
        </authorList>
    </citation>
    <scope>NUCLEOTIDE SEQUENCE [LARGE SCALE GENOMIC DNA]</scope>
</reference>
<protein>
    <submittedName>
        <fullName evidence="4">Co-chaperone p23, putative</fullName>
    </submittedName>
</protein>
<evidence type="ECO:0000256" key="1">
    <source>
        <dbReference type="ARBA" id="ARBA00025733"/>
    </source>
</evidence>
<dbReference type="GO" id="GO:0005634">
    <property type="term" value="C:nucleus"/>
    <property type="evidence" value="ECO:0007669"/>
    <property type="project" value="TreeGrafter"/>
</dbReference>
<accession>A0A1A8W149</accession>